<keyword evidence="1 4" id="KW-0479">Metal-binding</keyword>
<sequence length="262" mass="30117">KHIDNGNSNNSKDSFGGGFDDLMEDLLREMDNMQAPSAQNKGNSEQKSNHSKNSSSSEKKGVPSDICAYCNLQVNSSPMRALGRSWHPHHLLCAKCKKPIDPNVGHVEREGKVYCPNDFTDLFFPKCRRCNLPVEREAISASDGKLEGKWHVKCFSCHTCSKEFPDGSFYVFDNAPYCKRHYHKLNNSLCGDCDEPIEGPCAETDEGWRYHPNCFVCTECRDPLTDAYYSFEEKHYCETHIMEIQRRRKIRAEKRQTLYRNI</sequence>
<proteinExistence type="predicted"/>
<dbReference type="Gene3D" id="2.10.110.10">
    <property type="entry name" value="Cysteine Rich Protein"/>
    <property type="match status" value="3"/>
</dbReference>
<dbReference type="SMART" id="SM00132">
    <property type="entry name" value="LIM"/>
    <property type="match status" value="3"/>
</dbReference>
<dbReference type="GO" id="GO:0003779">
    <property type="term" value="F:actin binding"/>
    <property type="evidence" value="ECO:0007669"/>
    <property type="project" value="TreeGrafter"/>
</dbReference>
<keyword evidence="8" id="KW-1185">Reference proteome</keyword>
<dbReference type="EMBL" id="CAJVPV010038784">
    <property type="protein sequence ID" value="CAG8757248.1"/>
    <property type="molecule type" value="Genomic_DNA"/>
</dbReference>
<dbReference type="GO" id="GO:0046872">
    <property type="term" value="F:metal ion binding"/>
    <property type="evidence" value="ECO:0007669"/>
    <property type="project" value="UniProtKB-KW"/>
</dbReference>
<dbReference type="GO" id="GO:0031941">
    <property type="term" value="C:filamentous actin"/>
    <property type="evidence" value="ECO:0007669"/>
    <property type="project" value="TreeGrafter"/>
</dbReference>
<reference evidence="7" key="1">
    <citation type="submission" date="2021-06" db="EMBL/GenBank/DDBJ databases">
        <authorList>
            <person name="Kallberg Y."/>
            <person name="Tangrot J."/>
            <person name="Rosling A."/>
        </authorList>
    </citation>
    <scope>NUCLEOTIDE SEQUENCE</scope>
    <source>
        <strain evidence="7">CL551</strain>
    </source>
</reference>
<gene>
    <name evidence="7" type="ORF">AMORRO_LOCUS15683</name>
</gene>
<feature type="compositionally biased region" description="Low complexity" evidence="5">
    <location>
        <begin position="43"/>
        <end position="56"/>
    </location>
</feature>
<feature type="compositionally biased region" description="Polar residues" evidence="5">
    <location>
        <begin position="1"/>
        <end position="13"/>
    </location>
</feature>
<comment type="caution">
    <text evidence="7">The sequence shown here is derived from an EMBL/GenBank/DDBJ whole genome shotgun (WGS) entry which is preliminary data.</text>
</comment>
<dbReference type="OrthoDB" id="1112565at2759"/>
<dbReference type="InterPro" id="IPR001781">
    <property type="entry name" value="Znf_LIM"/>
</dbReference>
<dbReference type="CDD" id="cd08368">
    <property type="entry name" value="LIM"/>
    <property type="match status" value="1"/>
</dbReference>
<dbReference type="PROSITE" id="PS00478">
    <property type="entry name" value="LIM_DOMAIN_1"/>
    <property type="match status" value="1"/>
</dbReference>
<keyword evidence="3 4" id="KW-0440">LIM domain</keyword>
<dbReference type="SUPFAM" id="SSF57716">
    <property type="entry name" value="Glucocorticoid receptor-like (DNA-binding domain)"/>
    <property type="match status" value="2"/>
</dbReference>
<evidence type="ECO:0000259" key="6">
    <source>
        <dbReference type="PROSITE" id="PS50023"/>
    </source>
</evidence>
<dbReference type="GO" id="GO:0001725">
    <property type="term" value="C:stress fiber"/>
    <property type="evidence" value="ECO:0007669"/>
    <property type="project" value="TreeGrafter"/>
</dbReference>
<name>A0A9N9IZ23_9GLOM</name>
<evidence type="ECO:0000256" key="3">
    <source>
        <dbReference type="ARBA" id="ARBA00023038"/>
    </source>
</evidence>
<feature type="non-terminal residue" evidence="7">
    <location>
        <position position="1"/>
    </location>
</feature>
<feature type="domain" description="LIM zinc-binding" evidence="6">
    <location>
        <begin position="125"/>
        <end position="188"/>
    </location>
</feature>
<evidence type="ECO:0000256" key="5">
    <source>
        <dbReference type="SAM" id="MobiDB-lite"/>
    </source>
</evidence>
<organism evidence="7 8">
    <name type="scientific">Acaulospora morrowiae</name>
    <dbReference type="NCBI Taxonomy" id="94023"/>
    <lineage>
        <taxon>Eukaryota</taxon>
        <taxon>Fungi</taxon>
        <taxon>Fungi incertae sedis</taxon>
        <taxon>Mucoromycota</taxon>
        <taxon>Glomeromycotina</taxon>
        <taxon>Glomeromycetes</taxon>
        <taxon>Diversisporales</taxon>
        <taxon>Acaulosporaceae</taxon>
        <taxon>Acaulospora</taxon>
    </lineage>
</organism>
<protein>
    <submittedName>
        <fullName evidence="7">9432_t:CDS:1</fullName>
    </submittedName>
</protein>
<dbReference type="AlphaFoldDB" id="A0A9N9IZ23"/>
<dbReference type="GO" id="GO:0030036">
    <property type="term" value="P:actin cytoskeleton organization"/>
    <property type="evidence" value="ECO:0007669"/>
    <property type="project" value="TreeGrafter"/>
</dbReference>
<evidence type="ECO:0000256" key="2">
    <source>
        <dbReference type="ARBA" id="ARBA00022833"/>
    </source>
</evidence>
<dbReference type="PROSITE" id="PS50023">
    <property type="entry name" value="LIM_DOMAIN_2"/>
    <property type="match status" value="3"/>
</dbReference>
<feature type="domain" description="LIM zinc-binding" evidence="6">
    <location>
        <begin position="189"/>
        <end position="247"/>
    </location>
</feature>
<evidence type="ECO:0000256" key="4">
    <source>
        <dbReference type="PROSITE-ProRule" id="PRU00125"/>
    </source>
</evidence>
<dbReference type="InterPro" id="IPR050604">
    <property type="entry name" value="PDZ-LIM_domain"/>
</dbReference>
<evidence type="ECO:0000256" key="1">
    <source>
        <dbReference type="ARBA" id="ARBA00022723"/>
    </source>
</evidence>
<dbReference type="Pfam" id="PF00412">
    <property type="entry name" value="LIM"/>
    <property type="match status" value="3"/>
</dbReference>
<evidence type="ECO:0000313" key="8">
    <source>
        <dbReference type="Proteomes" id="UP000789342"/>
    </source>
</evidence>
<feature type="domain" description="LIM zinc-binding" evidence="6">
    <location>
        <begin position="65"/>
        <end position="123"/>
    </location>
</feature>
<keyword evidence="2 4" id="KW-0862">Zinc</keyword>
<evidence type="ECO:0000313" key="7">
    <source>
        <dbReference type="EMBL" id="CAG8757248.1"/>
    </source>
</evidence>
<dbReference type="GO" id="GO:0051371">
    <property type="term" value="F:muscle alpha-actinin binding"/>
    <property type="evidence" value="ECO:0007669"/>
    <property type="project" value="TreeGrafter"/>
</dbReference>
<accession>A0A9N9IZ23</accession>
<dbReference type="PANTHER" id="PTHR24214:SF38">
    <property type="entry name" value="PDZ AND LIM DOMAIN PROTEIN ZASP-RELATED"/>
    <property type="match status" value="1"/>
</dbReference>
<feature type="region of interest" description="Disordered" evidence="5">
    <location>
        <begin position="1"/>
        <end position="62"/>
    </location>
</feature>
<dbReference type="Proteomes" id="UP000789342">
    <property type="component" value="Unassembled WGS sequence"/>
</dbReference>
<dbReference type="PANTHER" id="PTHR24214">
    <property type="entry name" value="PDZ AND LIM DOMAIN PROTEIN ZASP"/>
    <property type="match status" value="1"/>
</dbReference>